<gene>
    <name evidence="8" type="ORF">RB653_007737</name>
</gene>
<evidence type="ECO:0000256" key="4">
    <source>
        <dbReference type="ARBA" id="ARBA00022737"/>
    </source>
</evidence>
<reference evidence="8 9" key="1">
    <citation type="submission" date="2023-11" db="EMBL/GenBank/DDBJ databases">
        <title>Dfirmibasis_genome.</title>
        <authorList>
            <person name="Edelbroek B."/>
            <person name="Kjellin J."/>
            <person name="Jerlstrom-Hultqvist J."/>
            <person name="Soderbom F."/>
        </authorList>
    </citation>
    <scope>NUCLEOTIDE SEQUENCE [LARGE SCALE GENOMIC DNA]</scope>
    <source>
        <strain evidence="8 9">TNS-C-14</strain>
    </source>
</reference>
<dbReference type="AlphaFoldDB" id="A0AAN7TW45"/>
<evidence type="ECO:0000256" key="1">
    <source>
        <dbReference type="ARBA" id="ARBA00006049"/>
    </source>
</evidence>
<accession>A0AAN7TW45</accession>
<sequence length="168" mass="19765">MSTTVYYKDIVKQMNRDLEGFFDKYDSDHNKKITRQEMEDALARSGKKNPEKITAFLFRNDTDKNGELSIDEVKVRIGRMNSENIENVLNWDVERFIQQNDKNGDGKITRQEVLQRFTQQGALDPERITDGIFRQMDLNKDDEITANEIKEYNRKKKFSFLDSSAPKQ</sequence>
<dbReference type="SUPFAM" id="SSF47473">
    <property type="entry name" value="EF-hand"/>
    <property type="match status" value="1"/>
</dbReference>
<dbReference type="EMBL" id="JAVFKY010000005">
    <property type="protein sequence ID" value="KAK5576593.1"/>
    <property type="molecule type" value="Genomic_DNA"/>
</dbReference>
<dbReference type="Pfam" id="PF13202">
    <property type="entry name" value="EF-hand_5"/>
    <property type="match status" value="2"/>
</dbReference>
<dbReference type="PROSITE" id="PS50222">
    <property type="entry name" value="EF_HAND_2"/>
    <property type="match status" value="3"/>
</dbReference>
<keyword evidence="9" id="KW-1185">Reference proteome</keyword>
<keyword evidence="4" id="KW-0677">Repeat</keyword>
<keyword evidence="3" id="KW-0479">Metal-binding</keyword>
<proteinExistence type="inferred from homology"/>
<organism evidence="8 9">
    <name type="scientific">Dictyostelium firmibasis</name>
    <dbReference type="NCBI Taxonomy" id="79012"/>
    <lineage>
        <taxon>Eukaryota</taxon>
        <taxon>Amoebozoa</taxon>
        <taxon>Evosea</taxon>
        <taxon>Eumycetozoa</taxon>
        <taxon>Dictyostelia</taxon>
        <taxon>Dictyosteliales</taxon>
        <taxon>Dictyosteliaceae</taxon>
        <taxon>Dictyostelium</taxon>
    </lineage>
</organism>
<dbReference type="Pfam" id="PF13499">
    <property type="entry name" value="EF-hand_7"/>
    <property type="match status" value="1"/>
</dbReference>
<feature type="domain" description="EF-hand" evidence="7">
    <location>
        <begin position="124"/>
        <end position="159"/>
    </location>
</feature>
<dbReference type="GO" id="GO:0005509">
    <property type="term" value="F:calcium ion binding"/>
    <property type="evidence" value="ECO:0007669"/>
    <property type="project" value="InterPro"/>
</dbReference>
<dbReference type="PANTHER" id="PTHR23055">
    <property type="entry name" value="CALCIUM BINDING PROTEINS"/>
    <property type="match status" value="1"/>
</dbReference>
<comment type="similarity">
    <text evidence="1">Belongs to the recoverin family.</text>
</comment>
<comment type="caution">
    <text evidence="8">The sequence shown here is derived from an EMBL/GenBank/DDBJ whole genome shotgun (WGS) entry which is preliminary data.</text>
</comment>
<evidence type="ECO:0000259" key="7">
    <source>
        <dbReference type="PROSITE" id="PS50222"/>
    </source>
</evidence>
<dbReference type="PROSITE" id="PS00018">
    <property type="entry name" value="EF_HAND_1"/>
    <property type="match status" value="4"/>
</dbReference>
<evidence type="ECO:0000256" key="3">
    <source>
        <dbReference type="ARBA" id="ARBA00022723"/>
    </source>
</evidence>
<dbReference type="SMART" id="SM00054">
    <property type="entry name" value="EFh"/>
    <property type="match status" value="4"/>
</dbReference>
<evidence type="ECO:0000313" key="9">
    <source>
        <dbReference type="Proteomes" id="UP001344447"/>
    </source>
</evidence>
<dbReference type="InterPro" id="IPR011992">
    <property type="entry name" value="EF-hand-dom_pair"/>
</dbReference>
<keyword evidence="2" id="KW-0519">Myristate</keyword>
<evidence type="ECO:0000313" key="8">
    <source>
        <dbReference type="EMBL" id="KAK5576593.1"/>
    </source>
</evidence>
<dbReference type="InterPro" id="IPR028846">
    <property type="entry name" value="Recoverin"/>
</dbReference>
<evidence type="ECO:0000256" key="6">
    <source>
        <dbReference type="ARBA" id="ARBA00023288"/>
    </source>
</evidence>
<dbReference type="PANTHER" id="PTHR23055:SF178">
    <property type="entry name" value="NEUROCALCIN HOMOLOG"/>
    <property type="match status" value="1"/>
</dbReference>
<protein>
    <recommendedName>
        <fullName evidence="7">EF-hand domain-containing protein</fullName>
    </recommendedName>
</protein>
<dbReference type="InterPro" id="IPR002048">
    <property type="entry name" value="EF_hand_dom"/>
</dbReference>
<evidence type="ECO:0000256" key="2">
    <source>
        <dbReference type="ARBA" id="ARBA00022707"/>
    </source>
</evidence>
<dbReference type="InterPro" id="IPR018247">
    <property type="entry name" value="EF_Hand_1_Ca_BS"/>
</dbReference>
<dbReference type="Proteomes" id="UP001344447">
    <property type="component" value="Unassembled WGS sequence"/>
</dbReference>
<feature type="domain" description="EF-hand" evidence="7">
    <location>
        <begin position="13"/>
        <end position="48"/>
    </location>
</feature>
<dbReference type="Gene3D" id="1.10.238.10">
    <property type="entry name" value="EF-hand"/>
    <property type="match status" value="2"/>
</dbReference>
<keyword evidence="6" id="KW-0449">Lipoprotein</keyword>
<evidence type="ECO:0000256" key="5">
    <source>
        <dbReference type="ARBA" id="ARBA00022837"/>
    </source>
</evidence>
<feature type="domain" description="EF-hand" evidence="7">
    <location>
        <begin position="92"/>
        <end position="123"/>
    </location>
</feature>
<name>A0AAN7TW45_9MYCE</name>
<keyword evidence="5" id="KW-0106">Calcium</keyword>